<evidence type="ECO:0000259" key="1">
    <source>
        <dbReference type="Pfam" id="PF24536"/>
    </source>
</evidence>
<comment type="caution">
    <text evidence="2">The sequence shown here is derived from an EMBL/GenBank/DDBJ whole genome shotgun (WGS) entry which is preliminary data.</text>
</comment>
<evidence type="ECO:0000313" key="2">
    <source>
        <dbReference type="EMBL" id="CAK8686525.1"/>
    </source>
</evidence>
<proteinExistence type="predicted"/>
<accession>A0ABP0G3V6</accession>
<feature type="domain" description="NXPE C-terminal" evidence="1">
    <location>
        <begin position="390"/>
        <end position="597"/>
    </location>
</feature>
<organism evidence="2 3">
    <name type="scientific">Clavelina lepadiformis</name>
    <name type="common">Light-bulb sea squirt</name>
    <name type="synonym">Ascidia lepadiformis</name>
    <dbReference type="NCBI Taxonomy" id="159417"/>
    <lineage>
        <taxon>Eukaryota</taxon>
        <taxon>Metazoa</taxon>
        <taxon>Chordata</taxon>
        <taxon>Tunicata</taxon>
        <taxon>Ascidiacea</taxon>
        <taxon>Aplousobranchia</taxon>
        <taxon>Clavelinidae</taxon>
        <taxon>Clavelina</taxon>
    </lineage>
</organism>
<sequence length="601" mass="69312">MRKRATCFVLIGSGLLVLSVCTLILLARLTRLLEKTHLHFHENAKRMDTLKRSMPSSKSLLAESSNIVTDRASLIDLRTRRNRTEVTDPRSTYYGLVYKDTNGLPLNRHPVKTFTKLKPNWMQYFPHLMKSLEQYRVKNPSHDPDLYTWKTSILSVQSEKLYGVGDTLYAHIQAKDILNRSKEYGGDCFRARLIRKGSNGEVVDGIPCQIQDHLNGSYTLQVPLLLPGTFTLEVKTSVALSIEGIDKWIKFSALPDHKGLMFVSRLTTNETVECNMHLNDLEKYENTTLCDYSNPRNQERWYCAVPPSGVCSPILYTKIEKLSNQYLVFLQEDMPKDYGQLNQISGSGAKIKVIEENIDIYDLYQKNNDVLWPTGYLKQGKWISFKQTETIQSMEEARPCFKNKIIYMLGDSTIHQFFNEAVKDIPLVQYGFNNITHKHNPKLGRNEKTNTTFYHRTHGQPLQLPGPPSDRSYISDVIDNINTGGPDVYIYIAIGLHLLNYEPSFYVHRLEGIRNSIKTYLKKFSATRIIIKGLNVTEWPQEWQILKLETILKRMFKDADVLFVNLWDYTTVLPLPEYHPLGDALHKQALLLFDPVCHWPK</sequence>
<dbReference type="InterPro" id="IPR057106">
    <property type="entry name" value="NXPE4_C"/>
</dbReference>
<reference evidence="2 3" key="1">
    <citation type="submission" date="2024-02" db="EMBL/GenBank/DDBJ databases">
        <authorList>
            <person name="Daric V."/>
            <person name="Darras S."/>
        </authorList>
    </citation>
    <scope>NUCLEOTIDE SEQUENCE [LARGE SCALE GENOMIC DNA]</scope>
</reference>
<dbReference type="PANTHER" id="PTHR16165">
    <property type="entry name" value="NXPE FAMILY MEMBER"/>
    <property type="match status" value="1"/>
</dbReference>
<gene>
    <name evidence="2" type="ORF">CVLEPA_LOCUS18447</name>
</gene>
<dbReference type="EMBL" id="CAWYQH010000102">
    <property type="protein sequence ID" value="CAK8686525.1"/>
    <property type="molecule type" value="Genomic_DNA"/>
</dbReference>
<keyword evidence="3" id="KW-1185">Reference proteome</keyword>
<protein>
    <recommendedName>
        <fullName evidence="1">NXPE C-terminal domain-containing protein</fullName>
    </recommendedName>
</protein>
<dbReference type="Proteomes" id="UP001642483">
    <property type="component" value="Unassembled WGS sequence"/>
</dbReference>
<name>A0ABP0G3V6_CLALP</name>
<dbReference type="PANTHER" id="PTHR16165:SF5">
    <property type="entry name" value="NXPE FAMILY MEMBER 3"/>
    <property type="match status" value="1"/>
</dbReference>
<evidence type="ECO:0000313" key="3">
    <source>
        <dbReference type="Proteomes" id="UP001642483"/>
    </source>
</evidence>
<dbReference type="Pfam" id="PF24536">
    <property type="entry name" value="NXPE4_C"/>
    <property type="match status" value="1"/>
</dbReference>